<dbReference type="InterPro" id="IPR054480">
    <property type="entry name" value="AHAS_small-like_ACT"/>
</dbReference>
<dbReference type="EC" id="2.2.1.6" evidence="2"/>
<name>A0A1B8ZN85_9FLAO</name>
<comment type="caution">
    <text evidence="5">The sequence shown here is derived from an EMBL/GenBank/DDBJ whole genome shotgun (WGS) entry which is preliminary data.</text>
</comment>
<dbReference type="InterPro" id="IPR004789">
    <property type="entry name" value="Acetalactate_synth_ssu"/>
</dbReference>
<dbReference type="Pfam" id="PF22629">
    <property type="entry name" value="ACT_AHAS_ss"/>
    <property type="match status" value="1"/>
</dbReference>
<sequence>MRTEHKEYTITAYTEDYLGLISRINAIFSRRRISMVTFNVGPSETERVKKFVIVIRETEESVQKITRQMEKQVDVLEVHYHKNPYFTAIEFAN</sequence>
<dbReference type="OrthoDB" id="1523722at2"/>
<dbReference type="EMBL" id="MAYG01000001">
    <property type="protein sequence ID" value="OCA73059.1"/>
    <property type="molecule type" value="Genomic_DNA"/>
</dbReference>
<evidence type="ECO:0000313" key="6">
    <source>
        <dbReference type="Proteomes" id="UP000093432"/>
    </source>
</evidence>
<dbReference type="PANTHER" id="PTHR30239:SF0">
    <property type="entry name" value="ACETOLACTATE SYNTHASE SMALL SUBUNIT 1, CHLOROPLASTIC"/>
    <property type="match status" value="1"/>
</dbReference>
<protein>
    <recommendedName>
        <fullName evidence="2">acetolactate synthase</fullName>
        <ecNumber evidence="2">2.2.1.6</ecNumber>
    </recommendedName>
</protein>
<evidence type="ECO:0000256" key="2">
    <source>
        <dbReference type="ARBA" id="ARBA00013145"/>
    </source>
</evidence>
<dbReference type="PROSITE" id="PS51671">
    <property type="entry name" value="ACT"/>
    <property type="match status" value="1"/>
</dbReference>
<gene>
    <name evidence="5" type="ORF">BBI00_01320</name>
</gene>
<evidence type="ECO:0000313" key="5">
    <source>
        <dbReference type="EMBL" id="OCA73059.1"/>
    </source>
</evidence>
<dbReference type="GO" id="GO:0009099">
    <property type="term" value="P:L-valine biosynthetic process"/>
    <property type="evidence" value="ECO:0007669"/>
    <property type="project" value="TreeGrafter"/>
</dbReference>
<accession>A0A1B8ZN85</accession>
<reference evidence="6" key="1">
    <citation type="submission" date="2016-07" db="EMBL/GenBank/DDBJ databases">
        <authorList>
            <person name="Florea S."/>
            <person name="Webb J.S."/>
            <person name="Jaromczyk J."/>
            <person name="Schardl C.L."/>
        </authorList>
    </citation>
    <scope>NUCLEOTIDE SEQUENCE [LARGE SCALE GENOMIC DNA]</scope>
    <source>
        <strain evidence="6">CC-VM-7</strain>
    </source>
</reference>
<dbReference type="Proteomes" id="UP000093432">
    <property type="component" value="Unassembled WGS sequence"/>
</dbReference>
<organism evidence="5 6">
    <name type="scientific">Chryseobacterium arthrosphaerae</name>
    <dbReference type="NCBI Taxonomy" id="651561"/>
    <lineage>
        <taxon>Bacteria</taxon>
        <taxon>Pseudomonadati</taxon>
        <taxon>Bacteroidota</taxon>
        <taxon>Flavobacteriia</taxon>
        <taxon>Flavobacteriales</taxon>
        <taxon>Weeksellaceae</taxon>
        <taxon>Chryseobacterium group</taxon>
        <taxon>Chryseobacterium</taxon>
    </lineage>
</organism>
<evidence type="ECO:0000256" key="3">
    <source>
        <dbReference type="ARBA" id="ARBA00048670"/>
    </source>
</evidence>
<proteinExistence type="predicted"/>
<dbReference type="PANTHER" id="PTHR30239">
    <property type="entry name" value="ACETOLACTATE SYNTHASE SMALL SUBUNIT"/>
    <property type="match status" value="1"/>
</dbReference>
<dbReference type="AlphaFoldDB" id="A0A1B8ZN85"/>
<dbReference type="RefSeq" id="WP_065397071.1">
    <property type="nucleotide sequence ID" value="NZ_MAYG01000001.1"/>
</dbReference>
<dbReference type="InterPro" id="IPR002912">
    <property type="entry name" value="ACT_dom"/>
</dbReference>
<dbReference type="GO" id="GO:1990610">
    <property type="term" value="F:acetolactate synthase regulator activity"/>
    <property type="evidence" value="ECO:0007669"/>
    <property type="project" value="InterPro"/>
</dbReference>
<comment type="catalytic activity">
    <reaction evidence="3">
        <text>2 pyruvate + H(+) = (2S)-2-acetolactate + CO2</text>
        <dbReference type="Rhea" id="RHEA:25249"/>
        <dbReference type="ChEBI" id="CHEBI:15361"/>
        <dbReference type="ChEBI" id="CHEBI:15378"/>
        <dbReference type="ChEBI" id="CHEBI:16526"/>
        <dbReference type="ChEBI" id="CHEBI:58476"/>
        <dbReference type="EC" id="2.2.1.6"/>
    </reaction>
</comment>
<dbReference type="GO" id="GO:0009097">
    <property type="term" value="P:isoleucine biosynthetic process"/>
    <property type="evidence" value="ECO:0007669"/>
    <property type="project" value="TreeGrafter"/>
</dbReference>
<dbReference type="STRING" id="651561.BBI00_01320"/>
<feature type="domain" description="ACT" evidence="4">
    <location>
        <begin position="9"/>
        <end position="83"/>
    </location>
</feature>
<comment type="subunit">
    <text evidence="1">Dimer of large and small chains.</text>
</comment>
<dbReference type="SUPFAM" id="SSF55021">
    <property type="entry name" value="ACT-like"/>
    <property type="match status" value="1"/>
</dbReference>
<evidence type="ECO:0000256" key="1">
    <source>
        <dbReference type="ARBA" id="ARBA00011744"/>
    </source>
</evidence>
<dbReference type="Gene3D" id="3.30.70.260">
    <property type="match status" value="1"/>
</dbReference>
<dbReference type="GO" id="GO:0003984">
    <property type="term" value="F:acetolactate synthase activity"/>
    <property type="evidence" value="ECO:0007669"/>
    <property type="project" value="UniProtKB-EC"/>
</dbReference>
<evidence type="ECO:0000259" key="4">
    <source>
        <dbReference type="PROSITE" id="PS51671"/>
    </source>
</evidence>
<dbReference type="InterPro" id="IPR045865">
    <property type="entry name" value="ACT-like_dom_sf"/>
</dbReference>
<dbReference type="GO" id="GO:0005829">
    <property type="term" value="C:cytosol"/>
    <property type="evidence" value="ECO:0007669"/>
    <property type="project" value="TreeGrafter"/>
</dbReference>